<proteinExistence type="inferred from homology"/>
<gene>
    <name evidence="5" type="ORF">M0638_07340</name>
</gene>
<evidence type="ECO:0000256" key="1">
    <source>
        <dbReference type="ARBA" id="ARBA00005857"/>
    </source>
</evidence>
<protein>
    <recommendedName>
        <fullName evidence="2">Tetratricopeptide repeat protein 38</fullName>
    </recommendedName>
</protein>
<evidence type="ECO:0000313" key="5">
    <source>
        <dbReference type="EMBL" id="MCK8784189.1"/>
    </source>
</evidence>
<organism evidence="5 6">
    <name type="scientific">Roseomonas acroporae</name>
    <dbReference type="NCBI Taxonomy" id="2937791"/>
    <lineage>
        <taxon>Bacteria</taxon>
        <taxon>Pseudomonadati</taxon>
        <taxon>Pseudomonadota</taxon>
        <taxon>Alphaproteobacteria</taxon>
        <taxon>Acetobacterales</taxon>
        <taxon>Roseomonadaceae</taxon>
        <taxon>Roseomonas</taxon>
    </lineage>
</organism>
<comment type="similarity">
    <text evidence="1">Belongs to the TTC38 family.</text>
</comment>
<dbReference type="AlphaFoldDB" id="A0A9X1Y4S1"/>
<dbReference type="EMBL" id="JALPRX010000026">
    <property type="protein sequence ID" value="MCK8784189.1"/>
    <property type="molecule type" value="Genomic_DNA"/>
</dbReference>
<dbReference type="PANTHER" id="PTHR16263">
    <property type="entry name" value="TETRATRICOPEPTIDE REPEAT PROTEIN 38"/>
    <property type="match status" value="1"/>
</dbReference>
<evidence type="ECO:0000256" key="3">
    <source>
        <dbReference type="ARBA" id="ARBA00022737"/>
    </source>
</evidence>
<dbReference type="Proteomes" id="UP001139516">
    <property type="component" value="Unassembled WGS sequence"/>
</dbReference>
<dbReference type="Gene3D" id="1.25.40.10">
    <property type="entry name" value="Tetratricopeptide repeat domain"/>
    <property type="match status" value="1"/>
</dbReference>
<keyword evidence="4" id="KW-0802">TPR repeat</keyword>
<comment type="caution">
    <text evidence="5">The sequence shown here is derived from an EMBL/GenBank/DDBJ whole genome shotgun (WGS) entry which is preliminary data.</text>
</comment>
<evidence type="ECO:0000256" key="4">
    <source>
        <dbReference type="ARBA" id="ARBA00022803"/>
    </source>
</evidence>
<dbReference type="SUPFAM" id="SSF48452">
    <property type="entry name" value="TPR-like"/>
    <property type="match status" value="1"/>
</dbReference>
<dbReference type="InterPro" id="IPR033891">
    <property type="entry name" value="TTC38"/>
</dbReference>
<evidence type="ECO:0000313" key="6">
    <source>
        <dbReference type="Proteomes" id="UP001139516"/>
    </source>
</evidence>
<keyword evidence="3" id="KW-0677">Repeat</keyword>
<dbReference type="PANTHER" id="PTHR16263:SF4">
    <property type="entry name" value="TETRATRICOPEPTIDE REPEAT PROTEIN 38"/>
    <property type="match status" value="1"/>
</dbReference>
<keyword evidence="6" id="KW-1185">Reference proteome</keyword>
<name>A0A9X1Y4S1_9PROT</name>
<evidence type="ECO:0000256" key="2">
    <source>
        <dbReference type="ARBA" id="ARBA00019992"/>
    </source>
</evidence>
<sequence>MPRDAQGNDVTADAAAVQAFDHAMDGFLRYRADLPRRLEAVLAGDPEFCLGHVLRGCLALTAFHAGRLPAARAALASAERLAPGATARERAHVAALAALVAGENDRALDLWDEVLAAHPRDLLAFRLHHFHAFWRGRPDRMLAGAGRVAPGWSAAVPGWGGVLACRAFAHEECGDHAAAEAHGRAALALDPGNLWAAHAVAHVMEMQGRREEGIGFLDGLETHWEGGNNLLHHLWWHRAMFHLERREFDRVLDLYDRRFRDLAAPLTAAAPDFYMDLQNAISILFRLGLRGVPAGARWAELADHAEARIGDCLSPFTLVHGALALAAAGREAAGERLLDAMRAAAASPAGGTAGLVLRESGIAVAEAALRHGRGDFAGAVAAMRPVLGAMHGMGGSHAQQDVLEQLFLDAAMRAGDADAVRLLLARVAGRHPVPPAQRIAYAAAERMVH</sequence>
<dbReference type="RefSeq" id="WP_248666314.1">
    <property type="nucleotide sequence ID" value="NZ_JALPRX010000026.1"/>
</dbReference>
<reference evidence="5" key="1">
    <citation type="submission" date="2022-04" db="EMBL/GenBank/DDBJ databases">
        <title>Roseomonas acroporae sp. nov., isolated from coral Acropora digitifera.</title>
        <authorList>
            <person name="Sun H."/>
        </authorList>
    </citation>
    <scope>NUCLEOTIDE SEQUENCE</scope>
    <source>
        <strain evidence="5">NAR14</strain>
    </source>
</reference>
<dbReference type="InterPro" id="IPR011990">
    <property type="entry name" value="TPR-like_helical_dom_sf"/>
</dbReference>
<accession>A0A9X1Y4S1</accession>